<keyword evidence="2" id="KW-1185">Reference proteome</keyword>
<protein>
    <submittedName>
        <fullName evidence="1">DUF4304 domain-containing protein</fullName>
    </submittedName>
</protein>
<evidence type="ECO:0000313" key="1">
    <source>
        <dbReference type="EMBL" id="MCD5315878.1"/>
    </source>
</evidence>
<dbReference type="EMBL" id="JAJOMB010000025">
    <property type="protein sequence ID" value="MCD5315878.1"/>
    <property type="molecule type" value="Genomic_DNA"/>
</dbReference>
<proteinExistence type="predicted"/>
<gene>
    <name evidence="1" type="ORF">LR394_33790</name>
</gene>
<comment type="caution">
    <text evidence="1">The sequence shown here is derived from an EMBL/GenBank/DDBJ whole genome shotgun (WGS) entry which is preliminary data.</text>
</comment>
<reference evidence="1" key="1">
    <citation type="submission" date="2021-11" db="EMBL/GenBank/DDBJ databases">
        <title>Streptomyces corallinus and Kineosporia corallina sp. nov., two new coral-derived marine actinobacteria.</title>
        <authorList>
            <person name="Buangrab K."/>
            <person name="Sutthacheep M."/>
            <person name="Yeemin T."/>
            <person name="Harunari E."/>
            <person name="Igarashi Y."/>
            <person name="Sripreechasak P."/>
            <person name="Kanchanasin P."/>
            <person name="Tanasupawat S."/>
            <person name="Phongsopitanun W."/>
        </authorList>
    </citation>
    <scope>NUCLEOTIDE SEQUENCE</scope>
    <source>
        <strain evidence="1">JCM 31032</strain>
    </source>
</reference>
<evidence type="ECO:0000313" key="2">
    <source>
        <dbReference type="Proteomes" id="UP001138997"/>
    </source>
</evidence>
<accession>A0A9X1NKL2</accession>
<dbReference type="Proteomes" id="UP001138997">
    <property type="component" value="Unassembled WGS sequence"/>
</dbReference>
<dbReference type="RefSeq" id="WP_231448699.1">
    <property type="nucleotide sequence ID" value="NZ_JAJOMB010000025.1"/>
</dbReference>
<organism evidence="1 2">
    <name type="scientific">Kineosporia babensis</name>
    <dbReference type="NCBI Taxonomy" id="499548"/>
    <lineage>
        <taxon>Bacteria</taxon>
        <taxon>Bacillati</taxon>
        <taxon>Actinomycetota</taxon>
        <taxon>Actinomycetes</taxon>
        <taxon>Kineosporiales</taxon>
        <taxon>Kineosporiaceae</taxon>
        <taxon>Kineosporia</taxon>
    </lineage>
</organism>
<sequence length="174" mass="19640">METAHDAYRRMLRDELRPRLQALGFIAPALETDTRHERPAFQTIGQENYAPGTGASDFRLEIPGYYALLAPQEYWGNNSASFQFTINVLVTSHPQWQAFRENGKDFMGNPWPAEPDTSTHYGPDGPWTQRLGPLMGVADKWWYISARRPTDPVAEEVANAVATYALPAISERTL</sequence>
<dbReference type="Pfam" id="PF14137">
    <property type="entry name" value="DUF4304"/>
    <property type="match status" value="1"/>
</dbReference>
<name>A0A9X1NKL2_9ACTN</name>
<dbReference type="AlphaFoldDB" id="A0A9X1NKL2"/>
<dbReference type="InterPro" id="IPR025412">
    <property type="entry name" value="DUF4304"/>
</dbReference>